<sequence length="176" mass="19653">MMLNLKSNPTLRGLPPANLSLITRANTKDLSGALYLNPVPRKAMWHQTFEFPDDGSLSALHVKDHNVLLPTSSIGDCIVLPSTQRYPIQHKVVDIDSQQGIDGNYHEIIFALEVVLIELIASQPSLARDTKEPIKLNTLILVVTPQVDNNSHNKQYPELEVETKAHKCLMDVDDIK</sequence>
<dbReference type="Proteomes" id="UP001151760">
    <property type="component" value="Unassembled WGS sequence"/>
</dbReference>
<organism evidence="1 2">
    <name type="scientific">Tanacetum coccineum</name>
    <dbReference type="NCBI Taxonomy" id="301880"/>
    <lineage>
        <taxon>Eukaryota</taxon>
        <taxon>Viridiplantae</taxon>
        <taxon>Streptophyta</taxon>
        <taxon>Embryophyta</taxon>
        <taxon>Tracheophyta</taxon>
        <taxon>Spermatophyta</taxon>
        <taxon>Magnoliopsida</taxon>
        <taxon>eudicotyledons</taxon>
        <taxon>Gunneridae</taxon>
        <taxon>Pentapetalae</taxon>
        <taxon>asterids</taxon>
        <taxon>campanulids</taxon>
        <taxon>Asterales</taxon>
        <taxon>Asteraceae</taxon>
        <taxon>Asteroideae</taxon>
        <taxon>Anthemideae</taxon>
        <taxon>Anthemidinae</taxon>
        <taxon>Tanacetum</taxon>
    </lineage>
</organism>
<gene>
    <name evidence="1" type="ORF">Tco_0874430</name>
</gene>
<reference evidence="1" key="1">
    <citation type="journal article" date="2022" name="Int. J. Mol. Sci.">
        <title>Draft Genome of Tanacetum Coccineum: Genomic Comparison of Closely Related Tanacetum-Family Plants.</title>
        <authorList>
            <person name="Yamashiro T."/>
            <person name="Shiraishi A."/>
            <person name="Nakayama K."/>
            <person name="Satake H."/>
        </authorList>
    </citation>
    <scope>NUCLEOTIDE SEQUENCE</scope>
</reference>
<evidence type="ECO:0000313" key="1">
    <source>
        <dbReference type="EMBL" id="GJT15724.1"/>
    </source>
</evidence>
<accession>A0ABQ5BNB0</accession>
<keyword evidence="2" id="KW-1185">Reference proteome</keyword>
<reference evidence="1" key="2">
    <citation type="submission" date="2022-01" db="EMBL/GenBank/DDBJ databases">
        <authorList>
            <person name="Yamashiro T."/>
            <person name="Shiraishi A."/>
            <person name="Satake H."/>
            <person name="Nakayama K."/>
        </authorList>
    </citation>
    <scope>NUCLEOTIDE SEQUENCE</scope>
</reference>
<evidence type="ECO:0000313" key="2">
    <source>
        <dbReference type="Proteomes" id="UP001151760"/>
    </source>
</evidence>
<dbReference type="EMBL" id="BQNB010013419">
    <property type="protein sequence ID" value="GJT15724.1"/>
    <property type="molecule type" value="Genomic_DNA"/>
</dbReference>
<protein>
    <submittedName>
        <fullName evidence="1">Uncharacterized protein</fullName>
    </submittedName>
</protein>
<comment type="caution">
    <text evidence="1">The sequence shown here is derived from an EMBL/GenBank/DDBJ whole genome shotgun (WGS) entry which is preliminary data.</text>
</comment>
<proteinExistence type="predicted"/>
<name>A0ABQ5BNB0_9ASTR</name>